<name>A0ABZ3CK50_9STAP</name>
<dbReference type="Proteomes" id="UP001455384">
    <property type="component" value="Chromosome"/>
</dbReference>
<evidence type="ECO:0000313" key="1">
    <source>
        <dbReference type="EMBL" id="WZX29845.1"/>
    </source>
</evidence>
<dbReference type="Gene3D" id="3.50.30.50">
    <property type="entry name" value="Putative cyclase"/>
    <property type="match status" value="1"/>
</dbReference>
<dbReference type="InterPro" id="IPR037175">
    <property type="entry name" value="KFase_sf"/>
</dbReference>
<gene>
    <name evidence="1" type="ORF">RQP18_01330</name>
</gene>
<organism evidence="1 2">
    <name type="scientific">Salinicoccus bachuensis</name>
    <dbReference type="NCBI Taxonomy" id="3136731"/>
    <lineage>
        <taxon>Bacteria</taxon>
        <taxon>Bacillati</taxon>
        <taxon>Bacillota</taxon>
        <taxon>Bacilli</taxon>
        <taxon>Bacillales</taxon>
        <taxon>Staphylococcaceae</taxon>
        <taxon>Salinicoccus</taxon>
    </lineage>
</organism>
<dbReference type="Pfam" id="PF04199">
    <property type="entry name" value="Cyclase"/>
    <property type="match status" value="1"/>
</dbReference>
<evidence type="ECO:0000313" key="2">
    <source>
        <dbReference type="Proteomes" id="UP001455384"/>
    </source>
</evidence>
<reference evidence="2" key="1">
    <citation type="submission" date="2023-10" db="EMBL/GenBank/DDBJ databases">
        <title>Genome analysis and identification of Salinococcus sp. Bachu38 nov., a PGPR from the rhizosphere of Tamarix.</title>
        <authorList>
            <person name="Liang Z."/>
            <person name="Zhang X."/>
            <person name="Jia J."/>
            <person name="Chen X."/>
            <person name="Wang Y."/>
            <person name="Wang Q."/>
            <person name="Wang R."/>
        </authorList>
    </citation>
    <scope>NUCLEOTIDE SEQUENCE [LARGE SCALE GENOMIC DNA]</scope>
    <source>
        <strain evidence="2">Bachu38</strain>
    </source>
</reference>
<dbReference type="InterPro" id="IPR007325">
    <property type="entry name" value="KFase/CYL"/>
</dbReference>
<dbReference type="EMBL" id="CP138333">
    <property type="protein sequence ID" value="WZX29845.1"/>
    <property type="molecule type" value="Genomic_DNA"/>
</dbReference>
<dbReference type="SUPFAM" id="SSF102198">
    <property type="entry name" value="Putative cyclase"/>
    <property type="match status" value="1"/>
</dbReference>
<dbReference type="RefSeq" id="WP_342388380.1">
    <property type="nucleotide sequence ID" value="NZ_CP138333.2"/>
</dbReference>
<dbReference type="PANTHER" id="PTHR31118">
    <property type="entry name" value="CYCLASE-LIKE PROTEIN 2"/>
    <property type="match status" value="1"/>
</dbReference>
<proteinExistence type="predicted"/>
<accession>A0ABZ3CK50</accession>
<keyword evidence="2" id="KW-1185">Reference proteome</keyword>
<sequence length="211" mass="23497">MMWKDITQLLDDDIAHWPEDTPFSYARTVTKAESGSVNIGKIETSTHIGTHIDAPFHFDDAGATVDALDINRYIGEATVIAVDGGKTITLEDIEPYRIEGTTLLIRTKDRTERTVFPESIPVLEKRAVEHIASHGIRLFGVDVTSVDDIDSKTLDIHHLLYERDIMILENAVLDDIEPGYYDFVALPLKLRGADGSPVRAALRHKGGFDNE</sequence>
<dbReference type="PANTHER" id="PTHR31118:SF32">
    <property type="entry name" value="KYNURENINE FORMAMIDASE"/>
    <property type="match status" value="1"/>
</dbReference>
<protein>
    <submittedName>
        <fullName evidence="1">Cyclase family protein</fullName>
    </submittedName>
</protein>